<dbReference type="AlphaFoldDB" id="A0A371FXW2"/>
<proteinExistence type="predicted"/>
<dbReference type="OrthoDB" id="778454at2759"/>
<keyword evidence="2" id="KW-1185">Reference proteome</keyword>
<evidence type="ECO:0000313" key="1">
    <source>
        <dbReference type="EMBL" id="RDX82893.1"/>
    </source>
</evidence>
<evidence type="ECO:0008006" key="3">
    <source>
        <dbReference type="Google" id="ProtNLM"/>
    </source>
</evidence>
<reference evidence="1" key="1">
    <citation type="submission" date="2018-05" db="EMBL/GenBank/DDBJ databases">
        <title>Draft genome of Mucuna pruriens seed.</title>
        <authorList>
            <person name="Nnadi N.E."/>
            <person name="Vos R."/>
            <person name="Hasami M.H."/>
            <person name="Devisetty U.K."/>
            <person name="Aguiy J.C."/>
        </authorList>
    </citation>
    <scope>NUCLEOTIDE SEQUENCE [LARGE SCALE GENOMIC DNA]</scope>
    <source>
        <strain evidence="1">JCA_2017</strain>
    </source>
</reference>
<evidence type="ECO:0000313" key="2">
    <source>
        <dbReference type="Proteomes" id="UP000257109"/>
    </source>
</evidence>
<feature type="non-terminal residue" evidence="1">
    <location>
        <position position="1"/>
    </location>
</feature>
<accession>A0A371FXW2</accession>
<name>A0A371FXW2_MUCPR</name>
<dbReference type="EMBL" id="QJKJ01007516">
    <property type="protein sequence ID" value="RDX82893.1"/>
    <property type="molecule type" value="Genomic_DNA"/>
</dbReference>
<dbReference type="Proteomes" id="UP000257109">
    <property type="component" value="Unassembled WGS sequence"/>
</dbReference>
<gene>
    <name evidence="1" type="ORF">CR513_36257</name>
</gene>
<sequence>MFNTWGDMKHMFLEKFFPASNRPSERKYVESGNTQWKHCMNIERRSTSCVPRVRTTKSANNFYCRLLMMDQNMVDVTSGGALMDKTPKIARHLISNMARGTSTSRVVSEVGSFDNLRLDNQLTKLTSLVRQLTVGQHQ</sequence>
<organism evidence="1 2">
    <name type="scientific">Mucuna pruriens</name>
    <name type="common">Velvet bean</name>
    <name type="synonym">Dolichos pruriens</name>
    <dbReference type="NCBI Taxonomy" id="157652"/>
    <lineage>
        <taxon>Eukaryota</taxon>
        <taxon>Viridiplantae</taxon>
        <taxon>Streptophyta</taxon>
        <taxon>Embryophyta</taxon>
        <taxon>Tracheophyta</taxon>
        <taxon>Spermatophyta</taxon>
        <taxon>Magnoliopsida</taxon>
        <taxon>eudicotyledons</taxon>
        <taxon>Gunneridae</taxon>
        <taxon>Pentapetalae</taxon>
        <taxon>rosids</taxon>
        <taxon>fabids</taxon>
        <taxon>Fabales</taxon>
        <taxon>Fabaceae</taxon>
        <taxon>Papilionoideae</taxon>
        <taxon>50 kb inversion clade</taxon>
        <taxon>NPAAA clade</taxon>
        <taxon>indigoferoid/millettioid clade</taxon>
        <taxon>Phaseoleae</taxon>
        <taxon>Mucuna</taxon>
    </lineage>
</organism>
<protein>
    <recommendedName>
        <fullName evidence="3">Retrotransposon gag domain-containing protein</fullName>
    </recommendedName>
</protein>
<comment type="caution">
    <text evidence="1">The sequence shown here is derived from an EMBL/GenBank/DDBJ whole genome shotgun (WGS) entry which is preliminary data.</text>
</comment>